<evidence type="ECO:0000256" key="6">
    <source>
        <dbReference type="ARBA" id="ARBA00022505"/>
    </source>
</evidence>
<dbReference type="FunFam" id="2.40.40.20:FF:000013">
    <property type="entry name" value="Dimethyl sulfoxide reductase subunit A"/>
    <property type="match status" value="1"/>
</dbReference>
<dbReference type="PIRSF" id="PIRSF036643">
    <property type="entry name" value="FDH_alpha"/>
    <property type="match status" value="1"/>
</dbReference>
<dbReference type="Gene3D" id="2.20.25.90">
    <property type="entry name" value="ADC-like domains"/>
    <property type="match status" value="1"/>
</dbReference>
<dbReference type="PROSITE" id="PS51669">
    <property type="entry name" value="4FE4S_MOW_BIS_MGD"/>
    <property type="match status" value="1"/>
</dbReference>
<sequence>MKLVKRSDTVSKEQNQLGVSRRTFMKNSSLAAGGAVVGASLFAPGMMKKAQAKPVDPDAKTEVKRTICSHCSVGCGVYAEVQNGVWTGQEPAYDHPFNAGGHCAKGAALREHGHGERRLKYPMKLENGKWKKLSWEDALNEISQKALDIREESGPDSVFFLGSAKHNNEQAYLYRKMASLWGTNNVDHQARICHSTTVAGVANTWGYGAMTNSFNDMHNCKSMLFIGSNPAEAHPVAMQHILIAKEKSNCKIVVADPRRTRTAAKSDHYVSLRPGSDVAFIWGVLWHVFANNWEDKQFIQQRVFGMDEIRTEVAKWNPAEVERVTGVSEADVYETAKLLSENRPGCVVWCMGGTQHTTGNNNTRAYCVLELALGNMGKSGGGANIFRGHDNVQGATDLGVLSDTLPGYYGLSEGAWRHWSKVWDLDFEWVQKRFDNNEYGGQKPMHSAGIPVSRWVDGVLEDKDKIRQRENIRAMFYWGHAVNSQTRGPEMKKAMQKLDMMVIVDPYPTVAAVMNDRTDGVYLLPATTQFETHGSVTASNRSLQWRDQVIQPLFDSKPDHEIMYLLSQKLGIADQLFKNIKVENNQPVIEDITREFNKGMWTIGYTGQSPERLKEHQQNWHTFHKTSLEAEGGPANGETYGLPWPCWGTPEMKHPGTHILYDTSKTVAEGGGNFRTRFGVEFEGHNLLAEDSYSKGCEIQDGYPEFTDKLLKQLGWWNDLTAEEKAAAEGKNWKTDLSGGIQRVAIKHGCIPFGNAKARAVVWTFPDRVPLHREPLYTPRRDLVADYPTWDDKEAIFRLPTMYKSIQKEDKSGEYPIILTSGRLVEYEGGGEETRSNPWLAELQQEMFVEVNPKDANDLGFKDGDDVWVEGAEKGRIKVKAMVTRRVKPGLAFLPFHFGGKFEGEDLRHKYPEGSDPYVIGEAANTATTYGYDPVTLMQETKVTLCNIRKA</sequence>
<dbReference type="AlphaFoldDB" id="A0A7W2FSP8"/>
<feature type="domain" description="4Fe-4S Mo/W bis-MGD-type" evidence="12">
    <location>
        <begin position="61"/>
        <end position="117"/>
    </location>
</feature>
<dbReference type="PANTHER" id="PTHR43598:SF1">
    <property type="entry name" value="FORMATE DEHYDROGENASE-O MAJOR SUBUNIT"/>
    <property type="match status" value="1"/>
</dbReference>
<name>A0A7W2FSP8_9VIBR</name>
<dbReference type="CDD" id="cd02792">
    <property type="entry name" value="MopB_CT_Formate-Dh-Na-like"/>
    <property type="match status" value="1"/>
</dbReference>
<evidence type="ECO:0000256" key="10">
    <source>
        <dbReference type="ARBA" id="ARBA00023004"/>
    </source>
</evidence>
<evidence type="ECO:0000256" key="11">
    <source>
        <dbReference type="ARBA" id="ARBA00023014"/>
    </source>
</evidence>
<comment type="subcellular location">
    <subcellularLocation>
        <location evidence="3">Cell envelope</location>
    </subcellularLocation>
</comment>
<evidence type="ECO:0000259" key="12">
    <source>
        <dbReference type="PROSITE" id="PS51669"/>
    </source>
</evidence>
<dbReference type="Pfam" id="PF04879">
    <property type="entry name" value="Molybdop_Fe4S4"/>
    <property type="match status" value="1"/>
</dbReference>
<dbReference type="FunFam" id="2.20.25.90:FF:000006">
    <property type="entry name" value="Formate dehydrogenase alpha subunit"/>
    <property type="match status" value="1"/>
</dbReference>
<evidence type="ECO:0000313" key="14">
    <source>
        <dbReference type="Proteomes" id="UP000571701"/>
    </source>
</evidence>
<evidence type="ECO:0000313" key="13">
    <source>
        <dbReference type="EMBL" id="MBA5763497.1"/>
    </source>
</evidence>
<dbReference type="Gene3D" id="3.40.50.740">
    <property type="match status" value="1"/>
</dbReference>
<dbReference type="InterPro" id="IPR006657">
    <property type="entry name" value="MoPterin_dinucl-bd_dom"/>
</dbReference>
<keyword evidence="7" id="KW-0479">Metal-binding</keyword>
<dbReference type="Pfam" id="PF00384">
    <property type="entry name" value="Molybdopterin"/>
    <property type="match status" value="1"/>
</dbReference>
<dbReference type="InterPro" id="IPR006963">
    <property type="entry name" value="Mopterin_OxRdtase_4Fe-4S_dom"/>
</dbReference>
<comment type="cofactor">
    <cofactor evidence="1">
        <name>Mo-bis(molybdopterin guanine dinucleotide)</name>
        <dbReference type="ChEBI" id="CHEBI:60539"/>
    </cofactor>
</comment>
<dbReference type="GO" id="GO:0009055">
    <property type="term" value="F:electron transfer activity"/>
    <property type="evidence" value="ECO:0007669"/>
    <property type="project" value="TreeGrafter"/>
</dbReference>
<comment type="similarity">
    <text evidence="4">Belongs to the prokaryotic molybdopterin-containing oxidoreductase family.</text>
</comment>
<dbReference type="GO" id="GO:0030151">
    <property type="term" value="F:molybdenum ion binding"/>
    <property type="evidence" value="ECO:0007669"/>
    <property type="project" value="TreeGrafter"/>
</dbReference>
<dbReference type="GO" id="GO:0016491">
    <property type="term" value="F:oxidoreductase activity"/>
    <property type="evidence" value="ECO:0007669"/>
    <property type="project" value="UniProtKB-KW"/>
</dbReference>
<evidence type="ECO:0000256" key="2">
    <source>
        <dbReference type="ARBA" id="ARBA00001966"/>
    </source>
</evidence>
<keyword evidence="6" id="KW-0500">Molybdenum</keyword>
<dbReference type="RefSeq" id="WP_182109509.1">
    <property type="nucleotide sequence ID" value="NZ_JACFYF010000009.1"/>
</dbReference>
<dbReference type="InterPro" id="IPR019546">
    <property type="entry name" value="TAT_signal_bac_arc"/>
</dbReference>
<evidence type="ECO:0000256" key="4">
    <source>
        <dbReference type="ARBA" id="ARBA00010312"/>
    </source>
</evidence>
<reference evidence="13 14" key="1">
    <citation type="submission" date="2020-07" db="EMBL/GenBank/DDBJ databases">
        <title>Vibrio marinisediminis sp. nov., isolated from marine sediment.</title>
        <authorList>
            <person name="Ji X."/>
        </authorList>
    </citation>
    <scope>NUCLEOTIDE SEQUENCE [LARGE SCALE GENOMIC DNA]</scope>
    <source>
        <strain evidence="13 14">404</strain>
    </source>
</reference>
<gene>
    <name evidence="13" type="ORF">H2O73_14125</name>
</gene>
<dbReference type="SUPFAM" id="SSF50692">
    <property type="entry name" value="ADC-like"/>
    <property type="match status" value="1"/>
</dbReference>
<keyword evidence="14" id="KW-1185">Reference proteome</keyword>
<evidence type="ECO:0000256" key="7">
    <source>
        <dbReference type="ARBA" id="ARBA00022723"/>
    </source>
</evidence>
<dbReference type="GO" id="GO:0043546">
    <property type="term" value="F:molybdopterin cofactor binding"/>
    <property type="evidence" value="ECO:0007669"/>
    <property type="project" value="InterPro"/>
</dbReference>
<dbReference type="FunFam" id="3.40.228.10:FF:000002">
    <property type="entry name" value="Formate dehydrogenase subunit alpha"/>
    <property type="match status" value="1"/>
</dbReference>
<evidence type="ECO:0000256" key="9">
    <source>
        <dbReference type="ARBA" id="ARBA00023002"/>
    </source>
</evidence>
<dbReference type="Gene3D" id="2.40.40.20">
    <property type="match status" value="1"/>
</dbReference>
<dbReference type="Proteomes" id="UP000571701">
    <property type="component" value="Unassembled WGS sequence"/>
</dbReference>
<keyword evidence="8" id="KW-0732">Signal</keyword>
<dbReference type="SUPFAM" id="SSF53706">
    <property type="entry name" value="Formate dehydrogenase/DMSO reductase, domains 1-3"/>
    <property type="match status" value="1"/>
</dbReference>
<dbReference type="GO" id="GO:0030313">
    <property type="term" value="C:cell envelope"/>
    <property type="evidence" value="ECO:0007669"/>
    <property type="project" value="UniProtKB-SubCell"/>
</dbReference>
<evidence type="ECO:0000256" key="8">
    <source>
        <dbReference type="ARBA" id="ARBA00022729"/>
    </source>
</evidence>
<dbReference type="InterPro" id="IPR009010">
    <property type="entry name" value="Asp_de-COase-like_dom_sf"/>
</dbReference>
<keyword evidence="5" id="KW-0004">4Fe-4S</keyword>
<dbReference type="PROSITE" id="PS00551">
    <property type="entry name" value="MOLYBDOPTERIN_PROK_1"/>
    <property type="match status" value="1"/>
</dbReference>
<dbReference type="EMBL" id="JACFYF010000009">
    <property type="protein sequence ID" value="MBA5763497.1"/>
    <property type="molecule type" value="Genomic_DNA"/>
</dbReference>
<dbReference type="Pfam" id="PF01568">
    <property type="entry name" value="Molydop_binding"/>
    <property type="match status" value="1"/>
</dbReference>
<evidence type="ECO:0000256" key="5">
    <source>
        <dbReference type="ARBA" id="ARBA00022485"/>
    </source>
</evidence>
<comment type="caution">
    <text evidence="13">The sequence shown here is derived from an EMBL/GenBank/DDBJ whole genome shotgun (WGS) entry which is preliminary data.</text>
</comment>
<protein>
    <submittedName>
        <fullName evidence="13">Formate dehydrogenase subunit alpha</fullName>
    </submittedName>
</protein>
<dbReference type="Gene3D" id="3.40.228.10">
    <property type="entry name" value="Dimethylsulfoxide Reductase, domain 2"/>
    <property type="match status" value="1"/>
</dbReference>
<comment type="cofactor">
    <cofactor evidence="2">
        <name>[4Fe-4S] cluster</name>
        <dbReference type="ChEBI" id="CHEBI:49883"/>
    </cofactor>
</comment>
<dbReference type="GO" id="GO:0051539">
    <property type="term" value="F:4 iron, 4 sulfur cluster binding"/>
    <property type="evidence" value="ECO:0007669"/>
    <property type="project" value="UniProtKB-KW"/>
</dbReference>
<dbReference type="PROSITE" id="PS51318">
    <property type="entry name" value="TAT"/>
    <property type="match status" value="1"/>
</dbReference>
<dbReference type="SMART" id="SM00926">
    <property type="entry name" value="Molybdop_Fe4S4"/>
    <property type="match status" value="1"/>
</dbReference>
<evidence type="ECO:0000256" key="1">
    <source>
        <dbReference type="ARBA" id="ARBA00001942"/>
    </source>
</evidence>
<dbReference type="PANTHER" id="PTHR43598">
    <property type="entry name" value="TUNGSTEN-CONTAINING FORMYLMETHANOFURAN DEHYDROGENASE 2 SUBUNIT B"/>
    <property type="match status" value="1"/>
</dbReference>
<accession>A0A7W2FSP8</accession>
<dbReference type="InterPro" id="IPR027467">
    <property type="entry name" value="MopterinOxRdtase_cofactor_BS"/>
</dbReference>
<evidence type="ECO:0000256" key="3">
    <source>
        <dbReference type="ARBA" id="ARBA00004196"/>
    </source>
</evidence>
<dbReference type="InterPro" id="IPR006311">
    <property type="entry name" value="TAT_signal"/>
</dbReference>
<proteinExistence type="inferred from homology"/>
<dbReference type="NCBIfam" id="TIGR01409">
    <property type="entry name" value="TAT_signal_seq"/>
    <property type="match status" value="1"/>
</dbReference>
<dbReference type="GO" id="GO:0009061">
    <property type="term" value="P:anaerobic respiration"/>
    <property type="evidence" value="ECO:0007669"/>
    <property type="project" value="TreeGrafter"/>
</dbReference>
<keyword evidence="10" id="KW-0408">Iron</keyword>
<keyword evidence="9" id="KW-0560">Oxidoreductase</keyword>
<keyword evidence="11" id="KW-0411">Iron-sulfur</keyword>
<organism evidence="13 14">
    <name type="scientific">Vibrio marinisediminis</name>
    <dbReference type="NCBI Taxonomy" id="2758441"/>
    <lineage>
        <taxon>Bacteria</taxon>
        <taxon>Pseudomonadati</taxon>
        <taxon>Pseudomonadota</taxon>
        <taxon>Gammaproteobacteria</taxon>
        <taxon>Vibrionales</taxon>
        <taxon>Vibrionaceae</taxon>
        <taxon>Vibrio</taxon>
    </lineage>
</organism>
<dbReference type="InterPro" id="IPR006656">
    <property type="entry name" value="Mopterin_OxRdtase"/>
</dbReference>